<sequence>MRCSVSLHPASCCPREPLPSPSAPRATANYRATERGSSHEAARARARRRVSHGRLRRAGCAPHARVHRCDVPPRVDTASLDLRAPPTRPLLSRTVFPSSTSTLRASGDCKIIMLLSVALPRGGTGSHSMSRMSRTTVSPRRLQHAARAPSPCLAPCRSGELPLPFDPPMSLDASAATNPTLRALHLRDGFDAVIDGSLV</sequence>
<evidence type="ECO:0000256" key="1">
    <source>
        <dbReference type="SAM" id="MobiDB-lite"/>
    </source>
</evidence>
<evidence type="ECO:0000313" key="2">
    <source>
        <dbReference type="EMBL" id="KAJ7358210.1"/>
    </source>
</evidence>
<reference evidence="2" key="1">
    <citation type="submission" date="2023-03" db="EMBL/GenBank/DDBJ databases">
        <title>Massive genome expansion in bonnet fungi (Mycena s.s.) driven by repeated elements and novel gene families across ecological guilds.</title>
        <authorList>
            <consortium name="Lawrence Berkeley National Laboratory"/>
            <person name="Harder C.B."/>
            <person name="Miyauchi S."/>
            <person name="Viragh M."/>
            <person name="Kuo A."/>
            <person name="Thoen E."/>
            <person name="Andreopoulos B."/>
            <person name="Lu D."/>
            <person name="Skrede I."/>
            <person name="Drula E."/>
            <person name="Henrissat B."/>
            <person name="Morin E."/>
            <person name="Kohler A."/>
            <person name="Barry K."/>
            <person name="LaButti K."/>
            <person name="Morin E."/>
            <person name="Salamov A."/>
            <person name="Lipzen A."/>
            <person name="Mereny Z."/>
            <person name="Hegedus B."/>
            <person name="Baldrian P."/>
            <person name="Stursova M."/>
            <person name="Weitz H."/>
            <person name="Taylor A."/>
            <person name="Grigoriev I.V."/>
            <person name="Nagy L.G."/>
            <person name="Martin F."/>
            <person name="Kauserud H."/>
        </authorList>
    </citation>
    <scope>NUCLEOTIDE SEQUENCE</scope>
    <source>
        <strain evidence="2">CBHHK002</strain>
    </source>
</reference>
<gene>
    <name evidence="2" type="ORF">DFH08DRAFT_440157</name>
</gene>
<organism evidence="2 3">
    <name type="scientific">Mycena albidolilacea</name>
    <dbReference type="NCBI Taxonomy" id="1033008"/>
    <lineage>
        <taxon>Eukaryota</taxon>
        <taxon>Fungi</taxon>
        <taxon>Dikarya</taxon>
        <taxon>Basidiomycota</taxon>
        <taxon>Agaricomycotina</taxon>
        <taxon>Agaricomycetes</taxon>
        <taxon>Agaricomycetidae</taxon>
        <taxon>Agaricales</taxon>
        <taxon>Marasmiineae</taxon>
        <taxon>Mycenaceae</taxon>
        <taxon>Mycena</taxon>
    </lineage>
</organism>
<dbReference type="AlphaFoldDB" id="A0AAD7EYI3"/>
<name>A0AAD7EYI3_9AGAR</name>
<feature type="compositionally biased region" description="Basic and acidic residues" evidence="1">
    <location>
        <begin position="32"/>
        <end position="43"/>
    </location>
</feature>
<protein>
    <submittedName>
        <fullName evidence="2">Uncharacterized protein</fullName>
    </submittedName>
</protein>
<dbReference type="EMBL" id="JARIHO010000007">
    <property type="protein sequence ID" value="KAJ7358210.1"/>
    <property type="molecule type" value="Genomic_DNA"/>
</dbReference>
<feature type="compositionally biased region" description="Basic residues" evidence="1">
    <location>
        <begin position="44"/>
        <end position="53"/>
    </location>
</feature>
<accession>A0AAD7EYI3</accession>
<evidence type="ECO:0000313" key="3">
    <source>
        <dbReference type="Proteomes" id="UP001218218"/>
    </source>
</evidence>
<comment type="caution">
    <text evidence="2">The sequence shown here is derived from an EMBL/GenBank/DDBJ whole genome shotgun (WGS) entry which is preliminary data.</text>
</comment>
<proteinExistence type="predicted"/>
<keyword evidence="3" id="KW-1185">Reference proteome</keyword>
<dbReference type="Proteomes" id="UP001218218">
    <property type="component" value="Unassembled WGS sequence"/>
</dbReference>
<feature type="region of interest" description="Disordered" evidence="1">
    <location>
        <begin position="1"/>
        <end position="53"/>
    </location>
</feature>